<dbReference type="GO" id="GO:0008017">
    <property type="term" value="F:microtubule binding"/>
    <property type="evidence" value="ECO:0007669"/>
    <property type="project" value="InterPro"/>
</dbReference>
<keyword evidence="3" id="KW-0493">Microtubule</keyword>
<keyword evidence="5 9" id="KW-0067">ATP-binding</keyword>
<feature type="coiled-coil region" evidence="10">
    <location>
        <begin position="520"/>
        <end position="547"/>
    </location>
</feature>
<feature type="domain" description="Kinesin motor" evidence="12">
    <location>
        <begin position="15"/>
        <end position="347"/>
    </location>
</feature>
<evidence type="ECO:0000256" key="3">
    <source>
        <dbReference type="ARBA" id="ARBA00022701"/>
    </source>
</evidence>
<dbReference type="GO" id="GO:0005524">
    <property type="term" value="F:ATP binding"/>
    <property type="evidence" value="ECO:0007669"/>
    <property type="project" value="UniProtKB-UniRule"/>
</dbReference>
<dbReference type="GO" id="GO:0007018">
    <property type="term" value="P:microtubule-based movement"/>
    <property type="evidence" value="ECO:0007669"/>
    <property type="project" value="InterPro"/>
</dbReference>
<dbReference type="InterPro" id="IPR047149">
    <property type="entry name" value="KIF11-like"/>
</dbReference>
<dbReference type="InterPro" id="IPR036961">
    <property type="entry name" value="Kinesin_motor_dom_sf"/>
</dbReference>
<evidence type="ECO:0000313" key="13">
    <source>
        <dbReference type="EMBL" id="JAS78450.1"/>
    </source>
</evidence>
<comment type="similarity">
    <text evidence="8">Belongs to the TRAFAC class myosin-kinesin ATPase superfamily. Kinesin family. KIN-5/BimC subfamily.</text>
</comment>
<dbReference type="GO" id="GO:0072686">
    <property type="term" value="C:mitotic spindle"/>
    <property type="evidence" value="ECO:0007669"/>
    <property type="project" value="TreeGrafter"/>
</dbReference>
<feature type="binding site" evidence="9">
    <location>
        <begin position="94"/>
        <end position="101"/>
    </location>
    <ligand>
        <name>ATP</name>
        <dbReference type="ChEBI" id="CHEBI:30616"/>
    </ligand>
</feature>
<dbReference type="GO" id="GO:0008574">
    <property type="term" value="F:plus-end-directed microtubule motor activity"/>
    <property type="evidence" value="ECO:0007669"/>
    <property type="project" value="TreeGrafter"/>
</dbReference>
<dbReference type="InterPro" id="IPR001752">
    <property type="entry name" value="Kinesin_motor_dom"/>
</dbReference>
<evidence type="ECO:0000256" key="11">
    <source>
        <dbReference type="SAM" id="MobiDB-lite"/>
    </source>
</evidence>
<evidence type="ECO:0000256" key="9">
    <source>
        <dbReference type="PROSITE-ProRule" id="PRU00283"/>
    </source>
</evidence>
<dbReference type="PANTHER" id="PTHR47970">
    <property type="entry name" value="KINESIN-LIKE PROTEIN KIF11"/>
    <property type="match status" value="1"/>
</dbReference>
<dbReference type="PANTHER" id="PTHR47970:SF12">
    <property type="entry name" value="KINESIN FAMILY MEMBER 11"/>
    <property type="match status" value="1"/>
</dbReference>
<gene>
    <name evidence="13" type="ORF">g.19435</name>
</gene>
<dbReference type="InterPro" id="IPR027417">
    <property type="entry name" value="P-loop_NTPase"/>
</dbReference>
<feature type="region of interest" description="Disordered" evidence="11">
    <location>
        <begin position="945"/>
        <end position="984"/>
    </location>
</feature>
<dbReference type="FunFam" id="3.40.850.10:FF:000019">
    <property type="entry name" value="Kinesin-like protein KIN-5D"/>
    <property type="match status" value="1"/>
</dbReference>
<dbReference type="PROSITE" id="PS00411">
    <property type="entry name" value="KINESIN_MOTOR_1"/>
    <property type="match status" value="1"/>
</dbReference>
<evidence type="ECO:0000256" key="2">
    <source>
        <dbReference type="ARBA" id="ARBA00022490"/>
    </source>
</evidence>
<evidence type="ECO:0000256" key="5">
    <source>
        <dbReference type="ARBA" id="ARBA00022840"/>
    </source>
</evidence>
<keyword evidence="7" id="KW-0206">Cytoskeleton</keyword>
<dbReference type="GO" id="GO:0051231">
    <property type="term" value="P:spindle elongation"/>
    <property type="evidence" value="ECO:0007669"/>
    <property type="project" value="TreeGrafter"/>
</dbReference>
<evidence type="ECO:0000256" key="1">
    <source>
        <dbReference type="ARBA" id="ARBA00004245"/>
    </source>
</evidence>
<dbReference type="Pfam" id="PF00225">
    <property type="entry name" value="Kinesin"/>
    <property type="match status" value="1"/>
</dbReference>
<comment type="subcellular location">
    <subcellularLocation>
        <location evidence="1">Cytoplasm</location>
        <location evidence="1">Cytoskeleton</location>
    </subcellularLocation>
</comment>
<protein>
    <recommendedName>
        <fullName evidence="12">Kinesin motor domain-containing protein</fullName>
    </recommendedName>
</protein>
<dbReference type="Gene3D" id="3.40.850.10">
    <property type="entry name" value="Kinesin motor domain"/>
    <property type="match status" value="1"/>
</dbReference>
<evidence type="ECO:0000259" key="12">
    <source>
        <dbReference type="PROSITE" id="PS50067"/>
    </source>
</evidence>
<dbReference type="GO" id="GO:0005876">
    <property type="term" value="C:spindle microtubule"/>
    <property type="evidence" value="ECO:0007669"/>
    <property type="project" value="TreeGrafter"/>
</dbReference>
<feature type="compositionally biased region" description="Low complexity" evidence="11">
    <location>
        <begin position="960"/>
        <end position="971"/>
    </location>
</feature>
<dbReference type="InterPro" id="IPR019821">
    <property type="entry name" value="Kinesin_motor_CS"/>
</dbReference>
<keyword evidence="6 9" id="KW-0505">Motor protein</keyword>
<evidence type="ECO:0000256" key="8">
    <source>
        <dbReference type="ARBA" id="ARBA00034704"/>
    </source>
</evidence>
<dbReference type="PRINTS" id="PR00380">
    <property type="entry name" value="KINESINHEAVY"/>
</dbReference>
<organism evidence="13">
    <name type="scientific">Homalodisca liturata</name>
    <dbReference type="NCBI Taxonomy" id="320908"/>
    <lineage>
        <taxon>Eukaryota</taxon>
        <taxon>Metazoa</taxon>
        <taxon>Ecdysozoa</taxon>
        <taxon>Arthropoda</taxon>
        <taxon>Hexapoda</taxon>
        <taxon>Insecta</taxon>
        <taxon>Pterygota</taxon>
        <taxon>Neoptera</taxon>
        <taxon>Paraneoptera</taxon>
        <taxon>Hemiptera</taxon>
        <taxon>Auchenorrhyncha</taxon>
        <taxon>Membracoidea</taxon>
        <taxon>Cicadellidae</taxon>
        <taxon>Cicadellinae</taxon>
        <taxon>Proconiini</taxon>
        <taxon>Homalodisca</taxon>
    </lineage>
</organism>
<keyword evidence="2" id="KW-0963">Cytoplasm</keyword>
<name>A0A1B6HUU9_9HEMI</name>
<feature type="coiled-coil region" evidence="10">
    <location>
        <begin position="363"/>
        <end position="420"/>
    </location>
</feature>
<dbReference type="SMART" id="SM00129">
    <property type="entry name" value="KISc"/>
    <property type="match status" value="1"/>
</dbReference>
<feature type="non-terminal residue" evidence="13">
    <location>
        <position position="1015"/>
    </location>
</feature>
<reference evidence="13" key="1">
    <citation type="submission" date="2015-11" db="EMBL/GenBank/DDBJ databases">
        <title>De novo transcriptome assembly of four potential Pierce s Disease insect vectors from Arizona vineyards.</title>
        <authorList>
            <person name="Tassone E.E."/>
        </authorList>
    </citation>
    <scope>NUCLEOTIDE SEQUENCE</scope>
</reference>
<dbReference type="AlphaFoldDB" id="A0A1B6HUU9"/>
<sequence length="1015" mass="114948">MSSRSGTESSDSELRIHTFIRVKPLDSNEEKSPRLEFGRDNVTIKADSGKNPKTLPFDKVFNETASQKRVYETVVKPLVKEVLQGYNCTVFAYGQTSTGKTYTMSGDFESLGENNIHSGMIPRAMADIFSELENLKCEYQVNISYLELYNEKMRSLLKFYDDEFNIQVLEGTDGKIILKGLILTPVKTKEDALNLLKAGMQKKQIASTKMNINSSRSHTIFTITVGVKEVVEGNNDDVIRIGKLHMVDLAGSENVSKSGASEVLGAKKRINEMSNINRSLLSLGRVIISLTENNPHIPYRESKLTRFLKDSLGGNTKTCMVGTISSSDSCLDETENTLNFTSKARLIKNKPEKNERLSKKNLMEMLAEETMKLKRDLEAARSQKGLYISKESYTEMTDRLKELTEQRKVAIEQYKILLEECNKNMALFNNLSADFDEKCCEFEDLTASIEHEREKFKEKLDDLTKEITVREHLLEKYKEAESKLTERAKRSKSVLENLYEQNLALHNKIDRQRNVQLGNINTLDRFKEQFETKMENQQEKFKLFSEDTNTNYLKLAEGAKNVMSVIKDDQMLLGQLKKLQEIVDKRNEDASSNANLLLKDNKDQLSHIAPYLEKWVENVEKLGIDNMREVVQPNIDFIRNQLATINVATENTLEFVKKYDMKKTLLRGEAEINLDNFNEAKTCIENELELLLNNAHTAVKKAQETRVKAMFTAKKVKELKVAAAEVEEYSTKTQKASAEIGRTLKHISESIDNIELYSKKDLESFKNAEDNTYKEMKKENELIHEIKTDLLNQVNEKTTEMMLQTIPVQEKMGKVAKESFKLIDSPYGVVVGRMGVAAASAESYLEYIRSLCENVDVGATNVINELNNESDKYKKICQEALKVGENEDPSSVGEIEALRQDTARALSDIKSDVEHLSYIRDVPTGKTPQRGVKCPQQLEIEELLSSSSTDEASANLDVASGSSISTDSSSSNDRPRCAFQKSSLRRSLSLPEIGVATSSPIDSSYVRRKNTAQRY</sequence>
<evidence type="ECO:0000256" key="6">
    <source>
        <dbReference type="ARBA" id="ARBA00023175"/>
    </source>
</evidence>
<evidence type="ECO:0000256" key="10">
    <source>
        <dbReference type="SAM" id="Coils"/>
    </source>
</evidence>
<dbReference type="PROSITE" id="PS50067">
    <property type="entry name" value="KINESIN_MOTOR_2"/>
    <property type="match status" value="1"/>
</dbReference>
<evidence type="ECO:0000256" key="7">
    <source>
        <dbReference type="ARBA" id="ARBA00023212"/>
    </source>
</evidence>
<accession>A0A1B6HUU9</accession>
<feature type="coiled-coil region" evidence="10">
    <location>
        <begin position="446"/>
        <end position="490"/>
    </location>
</feature>
<dbReference type="GO" id="GO:0090307">
    <property type="term" value="P:mitotic spindle assembly"/>
    <property type="evidence" value="ECO:0007669"/>
    <property type="project" value="TreeGrafter"/>
</dbReference>
<dbReference type="SUPFAM" id="SSF52540">
    <property type="entry name" value="P-loop containing nucleoside triphosphate hydrolases"/>
    <property type="match status" value="1"/>
</dbReference>
<dbReference type="EMBL" id="GECU01029256">
    <property type="protein sequence ID" value="JAS78450.1"/>
    <property type="molecule type" value="Transcribed_RNA"/>
</dbReference>
<evidence type="ECO:0000256" key="4">
    <source>
        <dbReference type="ARBA" id="ARBA00022741"/>
    </source>
</evidence>
<keyword evidence="4 9" id="KW-0547">Nucleotide-binding</keyword>
<proteinExistence type="inferred from homology"/>
<keyword evidence="10" id="KW-0175">Coiled coil</keyword>